<gene>
    <name evidence="7" type="ORF">SAMN05421747_101118</name>
</gene>
<evidence type="ECO:0000313" key="7">
    <source>
        <dbReference type="EMBL" id="SFB78809.1"/>
    </source>
</evidence>
<organism evidence="7 8">
    <name type="scientific">Parapedobacter composti</name>
    <dbReference type="NCBI Taxonomy" id="623281"/>
    <lineage>
        <taxon>Bacteria</taxon>
        <taxon>Pseudomonadati</taxon>
        <taxon>Bacteroidota</taxon>
        <taxon>Sphingobacteriia</taxon>
        <taxon>Sphingobacteriales</taxon>
        <taxon>Sphingobacteriaceae</taxon>
        <taxon>Parapedobacter</taxon>
    </lineage>
</organism>
<dbReference type="SFLD" id="SFLDS00005">
    <property type="entry name" value="Isoprenoid_Synthase_Type_I"/>
    <property type="match status" value="1"/>
</dbReference>
<evidence type="ECO:0000256" key="3">
    <source>
        <dbReference type="ARBA" id="ARBA00022679"/>
    </source>
</evidence>
<keyword evidence="4" id="KW-0479">Metal-binding</keyword>
<dbReference type="GO" id="GO:0008299">
    <property type="term" value="P:isoprenoid biosynthetic process"/>
    <property type="evidence" value="ECO:0007669"/>
    <property type="project" value="InterPro"/>
</dbReference>
<evidence type="ECO:0000256" key="5">
    <source>
        <dbReference type="ARBA" id="ARBA00022842"/>
    </source>
</evidence>
<dbReference type="Proteomes" id="UP000199577">
    <property type="component" value="Unassembled WGS sequence"/>
</dbReference>
<evidence type="ECO:0000313" key="8">
    <source>
        <dbReference type="Proteomes" id="UP000199577"/>
    </source>
</evidence>
<dbReference type="RefSeq" id="WP_090970028.1">
    <property type="nucleotide sequence ID" value="NZ_FOLL01000001.1"/>
</dbReference>
<dbReference type="InterPro" id="IPR000092">
    <property type="entry name" value="Polyprenyl_synt"/>
</dbReference>
<comment type="cofactor">
    <cofactor evidence="1">
        <name>Mg(2+)</name>
        <dbReference type="ChEBI" id="CHEBI:18420"/>
    </cofactor>
</comment>
<comment type="similarity">
    <text evidence="2 6">Belongs to the FPP/GGPP synthase family.</text>
</comment>
<dbReference type="OrthoDB" id="9805316at2"/>
<evidence type="ECO:0000256" key="2">
    <source>
        <dbReference type="ARBA" id="ARBA00006706"/>
    </source>
</evidence>
<keyword evidence="5" id="KW-0460">Magnesium</keyword>
<proteinExistence type="inferred from homology"/>
<accession>A0A1I1DUS8</accession>
<dbReference type="STRING" id="623281.SAMN05421747_101118"/>
<dbReference type="PANTHER" id="PTHR12001:SF85">
    <property type="entry name" value="SHORT CHAIN ISOPRENYL DIPHOSPHATE SYNTHASE"/>
    <property type="match status" value="1"/>
</dbReference>
<dbReference type="SFLD" id="SFLDG01017">
    <property type="entry name" value="Polyprenyl_Transferase_Like"/>
    <property type="match status" value="1"/>
</dbReference>
<name>A0A1I1DUS8_9SPHI</name>
<sequence>MHSINVLQQHINHGLNNLNIPEHPENLYGSIRYMLQIGGKRVRPLLTLMAADLFSITDITKALPAALAVELFHNFSLMHDDIMDNAPLRRGQQTVHEKWNPNVAILSGDNLLIMAYRQLAKCPPEKLPQLLEAFNTMATEVCEGQQLDMDFENMASVGIDDYLRMIRLKTSVLLGTALKMGAILADATEVDVNLIYDFGVAVGIAFQLQDDILDVYGDPAQFGKQRGGDILANKKTYLLIKALETAGTDIRPELDRWLATDGPAEAKVNAVTVLYDRLGVRQAAELAKQRYIEQAYAALDAIGVHTTRKTPLRTLAQTLLNRTS</sequence>
<protein>
    <submittedName>
        <fullName evidence="7">Geranylgeranyl diphosphate synthase, type II</fullName>
    </submittedName>
</protein>
<dbReference type="Gene3D" id="1.10.600.10">
    <property type="entry name" value="Farnesyl Diphosphate Synthase"/>
    <property type="match status" value="1"/>
</dbReference>
<keyword evidence="8" id="KW-1185">Reference proteome</keyword>
<dbReference type="SUPFAM" id="SSF48576">
    <property type="entry name" value="Terpenoid synthases"/>
    <property type="match status" value="1"/>
</dbReference>
<dbReference type="EMBL" id="FOLL01000001">
    <property type="protein sequence ID" value="SFB78809.1"/>
    <property type="molecule type" value="Genomic_DNA"/>
</dbReference>
<dbReference type="AlphaFoldDB" id="A0A1I1DUS8"/>
<dbReference type="PANTHER" id="PTHR12001">
    <property type="entry name" value="GERANYLGERANYL PYROPHOSPHATE SYNTHASE"/>
    <property type="match status" value="1"/>
</dbReference>
<evidence type="ECO:0000256" key="6">
    <source>
        <dbReference type="RuleBase" id="RU004466"/>
    </source>
</evidence>
<dbReference type="Pfam" id="PF00348">
    <property type="entry name" value="polyprenyl_synt"/>
    <property type="match status" value="1"/>
</dbReference>
<keyword evidence="3 6" id="KW-0808">Transferase</keyword>
<evidence type="ECO:0000256" key="4">
    <source>
        <dbReference type="ARBA" id="ARBA00022723"/>
    </source>
</evidence>
<dbReference type="GO" id="GO:0046872">
    <property type="term" value="F:metal ion binding"/>
    <property type="evidence" value="ECO:0007669"/>
    <property type="project" value="UniProtKB-KW"/>
</dbReference>
<dbReference type="InterPro" id="IPR033749">
    <property type="entry name" value="Polyprenyl_synt_CS"/>
</dbReference>
<dbReference type="GO" id="GO:0004659">
    <property type="term" value="F:prenyltransferase activity"/>
    <property type="evidence" value="ECO:0007669"/>
    <property type="project" value="InterPro"/>
</dbReference>
<reference evidence="7 8" key="1">
    <citation type="submission" date="2016-10" db="EMBL/GenBank/DDBJ databases">
        <authorList>
            <person name="de Groot N.N."/>
        </authorList>
    </citation>
    <scope>NUCLEOTIDE SEQUENCE [LARGE SCALE GENOMIC DNA]</scope>
    <source>
        <strain evidence="7 8">DSM 22900</strain>
    </source>
</reference>
<dbReference type="InterPro" id="IPR008949">
    <property type="entry name" value="Isoprenoid_synthase_dom_sf"/>
</dbReference>
<dbReference type="CDD" id="cd00685">
    <property type="entry name" value="Trans_IPPS_HT"/>
    <property type="match status" value="1"/>
</dbReference>
<dbReference type="PROSITE" id="PS00723">
    <property type="entry name" value="POLYPRENYL_SYNTHASE_1"/>
    <property type="match status" value="1"/>
</dbReference>
<dbReference type="PROSITE" id="PS00444">
    <property type="entry name" value="POLYPRENYL_SYNTHASE_2"/>
    <property type="match status" value="1"/>
</dbReference>
<evidence type="ECO:0000256" key="1">
    <source>
        <dbReference type="ARBA" id="ARBA00001946"/>
    </source>
</evidence>